<dbReference type="Proteomes" id="UP000011185">
    <property type="component" value="Unassembled WGS sequence"/>
</dbReference>
<evidence type="ECO:0000313" key="2">
    <source>
        <dbReference type="EMBL" id="ELQ73868.1"/>
    </source>
</evidence>
<keyword evidence="1" id="KW-0732">Signal</keyword>
<keyword evidence="3" id="KW-1185">Reference proteome</keyword>
<dbReference type="OMA" id="YESICFT"/>
<dbReference type="AlphaFoldDB" id="L7JQX0"/>
<feature type="chain" id="PRO_5003978940" description="LRR containing protein" evidence="1">
    <location>
        <begin position="29"/>
        <end position="349"/>
    </location>
</feature>
<dbReference type="OrthoDB" id="10667951at2759"/>
<evidence type="ECO:0008006" key="4">
    <source>
        <dbReference type="Google" id="ProtNLM"/>
    </source>
</evidence>
<evidence type="ECO:0000256" key="1">
    <source>
        <dbReference type="SAM" id="SignalP"/>
    </source>
</evidence>
<organism evidence="2 3">
    <name type="scientific">Trachipleistophora hominis</name>
    <name type="common">Microsporidian parasite</name>
    <dbReference type="NCBI Taxonomy" id="72359"/>
    <lineage>
        <taxon>Eukaryota</taxon>
        <taxon>Fungi</taxon>
        <taxon>Fungi incertae sedis</taxon>
        <taxon>Microsporidia</taxon>
        <taxon>Pleistophoridae</taxon>
        <taxon>Trachipleistophora</taxon>
    </lineage>
</organism>
<dbReference type="SUPFAM" id="SSF52047">
    <property type="entry name" value="RNI-like"/>
    <property type="match status" value="1"/>
</dbReference>
<feature type="signal peptide" evidence="1">
    <location>
        <begin position="1"/>
        <end position="28"/>
    </location>
</feature>
<evidence type="ECO:0000313" key="3">
    <source>
        <dbReference type="Proteomes" id="UP000011185"/>
    </source>
</evidence>
<dbReference type="VEuPathDB" id="MicrosporidiaDB:THOM_3243"/>
<dbReference type="EMBL" id="JH994100">
    <property type="protein sequence ID" value="ELQ73868.1"/>
    <property type="molecule type" value="Genomic_DNA"/>
</dbReference>
<gene>
    <name evidence="2" type="ORF">THOM_3243</name>
</gene>
<feature type="non-terminal residue" evidence="2">
    <location>
        <position position="1"/>
    </location>
</feature>
<proteinExistence type="predicted"/>
<name>L7JQX0_TRAHO</name>
<sequence>VSVGNLMIFFSNLLWIHHLVHLIFGIKASNNETYTSESFVNDLKMLRNELEQRAGFRYIAIINNLLKSRTEVILNETKENINMPIFFSECLKDVQLVYKTHEYDLYISVLRKNSTEPMEGLIIPVRESDIKQAVYFLKRIKDVYLTIYIHSLPSDVCDFLLNIWKFDFIRHLSIRYHCPEIHRTRLKSETVVFVSILHGFRNLKILAMVNIQISVAQLEGMSKNVLLENLKLKDCDFCMKQSYQGPRSLSSIEFHDKYESICFTTCNVFVYNKEQMKWLYSPGFSIGINLSKCKNLRRLDVNSPYGVCIESKLNNLRCLRELHLCVMQRHLLSSPVHRAVKIFVDYCTE</sequence>
<dbReference type="InParanoid" id="L7JQX0"/>
<reference evidence="2 3" key="1">
    <citation type="journal article" date="2012" name="PLoS Pathog.">
        <title>The genome of the obligate intracellular parasite Trachipleistophora hominis: new insights into microsporidian genome dynamics and reductive evolution.</title>
        <authorList>
            <person name="Heinz E."/>
            <person name="Williams T.A."/>
            <person name="Nakjang S."/>
            <person name="Noel C.J."/>
            <person name="Swan D.C."/>
            <person name="Goldberg A.V."/>
            <person name="Harris S.R."/>
            <person name="Weinmaier T."/>
            <person name="Markert S."/>
            <person name="Becher D."/>
            <person name="Bernhardt J."/>
            <person name="Dagan T."/>
            <person name="Hacker C."/>
            <person name="Lucocq J.M."/>
            <person name="Schweder T."/>
            <person name="Rattei T."/>
            <person name="Hall N."/>
            <person name="Hirt R.P."/>
            <person name="Embley T.M."/>
        </authorList>
    </citation>
    <scope>NUCLEOTIDE SEQUENCE [LARGE SCALE GENOMIC DNA]</scope>
</reference>
<accession>L7JQX0</accession>
<dbReference type="HOGENOM" id="CLU_033135_0_0_1"/>
<protein>
    <recommendedName>
        <fullName evidence="4">LRR containing protein</fullName>
    </recommendedName>
</protein>